<dbReference type="InterPro" id="IPR036396">
    <property type="entry name" value="Cyt_P450_sf"/>
</dbReference>
<keyword evidence="18" id="KW-1133">Transmembrane helix</keyword>
<evidence type="ECO:0000256" key="13">
    <source>
        <dbReference type="ARBA" id="ARBA00023136"/>
    </source>
</evidence>
<dbReference type="Gene3D" id="1.10.630.10">
    <property type="entry name" value="Cytochrome P450"/>
    <property type="match status" value="3"/>
</dbReference>
<keyword evidence="6 16" id="KW-0479">Metal-binding</keyword>
<evidence type="ECO:0000313" key="19">
    <source>
        <dbReference type="EMBL" id="RXM36266.1"/>
    </source>
</evidence>
<keyword evidence="10 16" id="KW-0408">Iron</keyword>
<keyword evidence="5 16" id="KW-0349">Heme</keyword>
<reference evidence="19 20" key="1">
    <citation type="submission" date="2019-01" db="EMBL/GenBank/DDBJ databases">
        <title>Draft Genome and Complete Hox-Cluster Characterization of the Sterlet Sturgeon (Acipenser ruthenus).</title>
        <authorList>
            <person name="Wei Q."/>
        </authorList>
    </citation>
    <scope>NUCLEOTIDE SEQUENCE [LARGE SCALE GENOMIC DNA]</scope>
    <source>
        <strain evidence="19">WHYD16114868_AA</strain>
        <tissue evidence="19">Blood</tissue>
    </source>
</reference>
<keyword evidence="11" id="KW-0503">Monooxygenase</keyword>
<gene>
    <name evidence="19" type="ORF">EOD39_12042</name>
</gene>
<dbReference type="GO" id="GO:0005506">
    <property type="term" value="F:iron ion binding"/>
    <property type="evidence" value="ECO:0007669"/>
    <property type="project" value="InterPro"/>
</dbReference>
<feature type="transmembrane region" description="Helical" evidence="18">
    <location>
        <begin position="6"/>
        <end position="28"/>
    </location>
</feature>
<dbReference type="Pfam" id="PF00067">
    <property type="entry name" value="p450"/>
    <property type="match status" value="3"/>
</dbReference>
<dbReference type="GO" id="GO:0020037">
    <property type="term" value="F:heme binding"/>
    <property type="evidence" value="ECO:0007669"/>
    <property type="project" value="InterPro"/>
</dbReference>
<keyword evidence="7" id="KW-0256">Endoplasmic reticulum</keyword>
<evidence type="ECO:0000256" key="2">
    <source>
        <dbReference type="ARBA" id="ARBA00004174"/>
    </source>
</evidence>
<dbReference type="FunFam" id="1.10.630.10:FF:000041">
    <property type="entry name" value="Cytochrome P450 26A1 isoform 1"/>
    <property type="match status" value="1"/>
</dbReference>
<dbReference type="GO" id="GO:0034653">
    <property type="term" value="P:retinoic acid catabolic process"/>
    <property type="evidence" value="ECO:0007669"/>
    <property type="project" value="UniProtKB-ARBA"/>
</dbReference>
<dbReference type="InterPro" id="IPR017972">
    <property type="entry name" value="Cyt_P450_CS"/>
</dbReference>
<evidence type="ECO:0000256" key="9">
    <source>
        <dbReference type="ARBA" id="ARBA00023002"/>
    </source>
</evidence>
<dbReference type="GO" id="GO:0008401">
    <property type="term" value="F:retinoic acid 4-hydroxylase activity"/>
    <property type="evidence" value="ECO:0007669"/>
    <property type="project" value="UniProtKB-ARBA"/>
</dbReference>
<dbReference type="SUPFAM" id="SSF48264">
    <property type="entry name" value="Cytochrome P450"/>
    <property type="match status" value="2"/>
</dbReference>
<evidence type="ECO:0000313" key="20">
    <source>
        <dbReference type="Proteomes" id="UP000289886"/>
    </source>
</evidence>
<comment type="catalytic activity">
    <reaction evidence="15">
        <text>all-trans-retinoate + reduced [NADPH--hemoprotein reductase] + O2 = all-trans-(4S)-hydroxyretinoate + oxidized [NADPH--hemoprotein reductase] + H2O + H(+)</text>
        <dbReference type="Rhea" id="RHEA:51492"/>
        <dbReference type="Rhea" id="RHEA-COMP:11964"/>
        <dbReference type="Rhea" id="RHEA-COMP:11965"/>
        <dbReference type="ChEBI" id="CHEBI:15377"/>
        <dbReference type="ChEBI" id="CHEBI:15378"/>
        <dbReference type="ChEBI" id="CHEBI:15379"/>
        <dbReference type="ChEBI" id="CHEBI:35291"/>
        <dbReference type="ChEBI" id="CHEBI:57618"/>
        <dbReference type="ChEBI" id="CHEBI:58210"/>
        <dbReference type="ChEBI" id="CHEBI:134185"/>
    </reaction>
    <physiologicalReaction direction="left-to-right" evidence="15">
        <dbReference type="Rhea" id="RHEA:51493"/>
    </physiologicalReaction>
</comment>
<dbReference type="PANTHER" id="PTHR24286:SF101">
    <property type="entry name" value="CYTOCHROME P450 26A1"/>
    <property type="match status" value="1"/>
</dbReference>
<dbReference type="Proteomes" id="UP000289886">
    <property type="component" value="Unassembled WGS sequence"/>
</dbReference>
<dbReference type="PANTHER" id="PTHR24286">
    <property type="entry name" value="CYTOCHROME P450 26"/>
    <property type="match status" value="1"/>
</dbReference>
<dbReference type="InterPro" id="IPR002403">
    <property type="entry name" value="Cyt_P450_E_grp-IV"/>
</dbReference>
<dbReference type="PRINTS" id="PR00385">
    <property type="entry name" value="P450"/>
</dbReference>
<dbReference type="GO" id="GO:0016125">
    <property type="term" value="P:sterol metabolic process"/>
    <property type="evidence" value="ECO:0007669"/>
    <property type="project" value="TreeGrafter"/>
</dbReference>
<evidence type="ECO:0000256" key="8">
    <source>
        <dbReference type="ARBA" id="ARBA00022848"/>
    </source>
</evidence>
<keyword evidence="13 18" id="KW-0472">Membrane</keyword>
<organism evidence="19 20">
    <name type="scientific">Acipenser ruthenus</name>
    <name type="common">Sterlet sturgeon</name>
    <dbReference type="NCBI Taxonomy" id="7906"/>
    <lineage>
        <taxon>Eukaryota</taxon>
        <taxon>Metazoa</taxon>
        <taxon>Chordata</taxon>
        <taxon>Craniata</taxon>
        <taxon>Vertebrata</taxon>
        <taxon>Euteleostomi</taxon>
        <taxon>Actinopterygii</taxon>
        <taxon>Chondrostei</taxon>
        <taxon>Acipenseriformes</taxon>
        <taxon>Acipenseridae</taxon>
        <taxon>Acipenser</taxon>
    </lineage>
</organism>
<comment type="cofactor">
    <cofactor evidence="1 16">
        <name>heme</name>
        <dbReference type="ChEBI" id="CHEBI:30413"/>
    </cofactor>
</comment>
<feature type="compositionally biased region" description="Basic and acidic residues" evidence="17">
    <location>
        <begin position="371"/>
        <end position="380"/>
    </location>
</feature>
<evidence type="ECO:0000256" key="11">
    <source>
        <dbReference type="ARBA" id="ARBA00023033"/>
    </source>
</evidence>
<evidence type="ECO:0000256" key="15">
    <source>
        <dbReference type="ARBA" id="ARBA00049389"/>
    </source>
</evidence>
<evidence type="ECO:0000256" key="3">
    <source>
        <dbReference type="ARBA" id="ARBA00004406"/>
    </source>
</evidence>
<keyword evidence="8" id="KW-0492">Microsome</keyword>
<dbReference type="InterPro" id="IPR001128">
    <property type="entry name" value="Cyt_P450"/>
</dbReference>
<evidence type="ECO:0000256" key="4">
    <source>
        <dbReference type="ARBA" id="ARBA00010617"/>
    </source>
</evidence>
<evidence type="ECO:0000256" key="12">
    <source>
        <dbReference type="ARBA" id="ARBA00023098"/>
    </source>
</evidence>
<comment type="similarity">
    <text evidence="4">Belongs to the cytochrome P450 family.</text>
</comment>
<comment type="subcellular location">
    <subcellularLocation>
        <location evidence="3">Endoplasmic reticulum membrane</location>
        <topology evidence="3">Peripheral membrane protein</topology>
    </subcellularLocation>
    <subcellularLocation>
        <location evidence="2">Microsome membrane</location>
        <topology evidence="2">Peripheral membrane protein</topology>
    </subcellularLocation>
</comment>
<keyword evidence="20" id="KW-1185">Reference proteome</keyword>
<comment type="caution">
    <text evidence="19">The sequence shown here is derived from an EMBL/GenBank/DDBJ whole genome shotgun (WGS) entry which is preliminary data.</text>
</comment>
<evidence type="ECO:0000256" key="18">
    <source>
        <dbReference type="SAM" id="Phobius"/>
    </source>
</evidence>
<dbReference type="EMBL" id="SCEB01214275">
    <property type="protein sequence ID" value="RXM36266.1"/>
    <property type="molecule type" value="Genomic_DNA"/>
</dbReference>
<evidence type="ECO:0000256" key="16">
    <source>
        <dbReference type="PIRSR" id="PIRSR602403-1"/>
    </source>
</evidence>
<keyword evidence="9" id="KW-0560">Oxidoreductase</keyword>
<evidence type="ECO:0000256" key="14">
    <source>
        <dbReference type="ARBA" id="ARBA00040248"/>
    </source>
</evidence>
<sequence>MFLLEVSYFMVLGTVFTSIISVLLLLAVSRQLWAFRWRMTRDRTCKLPLPKGSMGWPLFGETFHWLLQGSSFHISRREKYGNVFRTHLLGKPVIRVTGAENIRKILLGEHNLVNTQWPQSTRIILGANTLVNSIGDFHKQKRKILAKVFSHAALETYIPRIQGVVRTEVESWCANRGSINVYPSAKALTFRIAVRVLLGLNVEDDHLDYLSKTFEQLMENLFSLPLDVPFSGLRKGIKARDILHECMEKIIVDKLQQNQSEEYSDALDYMLSSAKENDKELSIQELKESAVELIFAAYSTTASASTSLILQLMRHPSVAEKAKQELVSHGFNVHSVQFVGCKNGNSLPTVVVPEGSAEKQGTHENSTTETKPQKGFDLTHHSTSGPPDTMPATVEEGHYSCHQPYLSLEKLSQLHYLDCVVKEVLRTLPPVSGGYRTALQTFELDGYQIPKGWSVMYSIRDTHETAAVYQSPELFDPDRFGTEREEGKAGRFNYIPFGGGVRSCIGRKLAQIILKILAVELLSTGTAAVKLWEIYIVSGRDPYCQSPLPPGTMGLPFLGETLQMVLQRRKFLQMKRQKYGFIYKTHLFGNPTVRVMGAENVRQILMGEHKLVSVQWPASVRTILGSGSLSNLHDSQHKNRKRVIMKAFSTDSLQHYIPVIEEEVRSAVSEWLENGSCVLVYPEVKRLMFRIAMRILLGFEPEHTKRDEHELVDAFEEMIRNLFSLPIDVPFSGLYRGLKARNFIHSKIEENIRAKVSKRHEESQYKDALQLLIENCKKNGEPLNMQELKESATELLFGGHETTASAATSLVMFLGQHQEVVENVRKELHTKGILGSNSQDKQMDIEMLGQLKYMGCVIKETLRISPPVPGAFRVALKTFELNGYQIPKGWNVIYSICDTHDVADIFPDKEEFNPERFMTSSPEDSSRFNYIPFGGGSRSCVGKEFAKILLKIFLVELTKKCNWTLLNGPPTMKTGPTVYPVDNLPTKFSSFIDIFN</sequence>
<proteinExistence type="inferred from homology"/>
<evidence type="ECO:0000256" key="10">
    <source>
        <dbReference type="ARBA" id="ARBA00023004"/>
    </source>
</evidence>
<name>A0A444UM62_ACIRT</name>
<protein>
    <recommendedName>
        <fullName evidence="14">Cytochrome P450 26A1</fullName>
    </recommendedName>
</protein>
<evidence type="ECO:0000256" key="17">
    <source>
        <dbReference type="SAM" id="MobiDB-lite"/>
    </source>
</evidence>
<accession>A0A444UM62</accession>
<evidence type="ECO:0000256" key="6">
    <source>
        <dbReference type="ARBA" id="ARBA00022723"/>
    </source>
</evidence>
<dbReference type="AlphaFoldDB" id="A0A444UM62"/>
<keyword evidence="12" id="KW-0443">Lipid metabolism</keyword>
<evidence type="ECO:0000256" key="5">
    <source>
        <dbReference type="ARBA" id="ARBA00022617"/>
    </source>
</evidence>
<dbReference type="GO" id="GO:0005789">
    <property type="term" value="C:endoplasmic reticulum membrane"/>
    <property type="evidence" value="ECO:0007669"/>
    <property type="project" value="UniProtKB-SubCell"/>
</dbReference>
<keyword evidence="18" id="KW-0812">Transmembrane</keyword>
<dbReference type="PROSITE" id="PS00086">
    <property type="entry name" value="CYTOCHROME_P450"/>
    <property type="match status" value="2"/>
</dbReference>
<feature type="binding site" description="axial binding residue" evidence="16">
    <location>
        <position position="940"/>
    </location>
    <ligand>
        <name>heme</name>
        <dbReference type="ChEBI" id="CHEBI:30413"/>
    </ligand>
    <ligandPart>
        <name>Fe</name>
        <dbReference type="ChEBI" id="CHEBI:18248"/>
    </ligandPart>
</feature>
<dbReference type="PRINTS" id="PR00465">
    <property type="entry name" value="EP450IV"/>
</dbReference>
<feature type="region of interest" description="Disordered" evidence="17">
    <location>
        <begin position="356"/>
        <end position="385"/>
    </location>
</feature>
<evidence type="ECO:0000256" key="7">
    <source>
        <dbReference type="ARBA" id="ARBA00022824"/>
    </source>
</evidence>
<evidence type="ECO:0000256" key="1">
    <source>
        <dbReference type="ARBA" id="ARBA00001971"/>
    </source>
</evidence>